<dbReference type="InterPro" id="IPR050109">
    <property type="entry name" value="HTH-type_TetR-like_transc_reg"/>
</dbReference>
<dbReference type="SUPFAM" id="SSF46689">
    <property type="entry name" value="Homeodomain-like"/>
    <property type="match status" value="1"/>
</dbReference>
<dbReference type="Proteomes" id="UP001460888">
    <property type="component" value="Unassembled WGS sequence"/>
</dbReference>
<dbReference type="InterPro" id="IPR041490">
    <property type="entry name" value="KstR2_TetR_C"/>
</dbReference>
<keyword evidence="2 4" id="KW-0238">DNA-binding</keyword>
<feature type="domain" description="HTH tetR-type" evidence="5">
    <location>
        <begin position="41"/>
        <end position="101"/>
    </location>
</feature>
<evidence type="ECO:0000313" key="6">
    <source>
        <dbReference type="EMBL" id="MES1929279.1"/>
    </source>
</evidence>
<keyword evidence="1" id="KW-0805">Transcription regulation</keyword>
<dbReference type="Gene3D" id="1.10.10.60">
    <property type="entry name" value="Homeodomain-like"/>
    <property type="match status" value="1"/>
</dbReference>
<protein>
    <submittedName>
        <fullName evidence="6">TetR family transcriptional regulator</fullName>
    </submittedName>
</protein>
<dbReference type="PANTHER" id="PTHR30055">
    <property type="entry name" value="HTH-TYPE TRANSCRIPTIONAL REGULATOR RUTR"/>
    <property type="match status" value="1"/>
</dbReference>
<name>A0ABV2B054_9GAMM</name>
<dbReference type="RefSeq" id="WP_353110770.1">
    <property type="nucleotide sequence ID" value="NZ_APND01000002.1"/>
</dbReference>
<sequence length="242" mass="26512">MDRLTLDAFIARHHLNSRALCAAIVEAREGSIAVRSPQAATDNLTCIIEATLRLANRKGFAAMTLRELAGESGLSLGGLYAYIGSKDELARLIQRRISLTLGQVMDSALEDIEDNHARLATAIEAHLLTTEALREWFFFLYMEAHHLAPDERRKAVVMEQGSERIFADIIRAGQAQSLYAGVQPEIAAGLIKAMLQDWYLKRNKHAERGLDVAAYADTVTAAAQAMLAIPGLGSKPNNEEIS</sequence>
<comment type="caution">
    <text evidence="6">The sequence shown here is derived from an EMBL/GenBank/DDBJ whole genome shotgun (WGS) entry which is preliminary data.</text>
</comment>
<dbReference type="PROSITE" id="PS50977">
    <property type="entry name" value="HTH_TETR_2"/>
    <property type="match status" value="1"/>
</dbReference>
<dbReference type="InterPro" id="IPR001647">
    <property type="entry name" value="HTH_TetR"/>
</dbReference>
<proteinExistence type="predicted"/>
<dbReference type="InterPro" id="IPR009057">
    <property type="entry name" value="Homeodomain-like_sf"/>
</dbReference>
<dbReference type="EMBL" id="APND01000002">
    <property type="protein sequence ID" value="MES1929279.1"/>
    <property type="molecule type" value="Genomic_DNA"/>
</dbReference>
<accession>A0ABV2B054</accession>
<dbReference type="Pfam" id="PF17932">
    <property type="entry name" value="TetR_C_24"/>
    <property type="match status" value="1"/>
</dbReference>
<keyword evidence="3" id="KW-0804">Transcription</keyword>
<dbReference type="Pfam" id="PF00440">
    <property type="entry name" value="TetR_N"/>
    <property type="match status" value="1"/>
</dbReference>
<evidence type="ECO:0000256" key="4">
    <source>
        <dbReference type="PROSITE-ProRule" id="PRU00335"/>
    </source>
</evidence>
<feature type="DNA-binding region" description="H-T-H motif" evidence="4">
    <location>
        <begin position="64"/>
        <end position="83"/>
    </location>
</feature>
<keyword evidence="7" id="KW-1185">Reference proteome</keyword>
<dbReference type="PRINTS" id="PR00455">
    <property type="entry name" value="HTHTETR"/>
</dbReference>
<evidence type="ECO:0000256" key="1">
    <source>
        <dbReference type="ARBA" id="ARBA00023015"/>
    </source>
</evidence>
<dbReference type="InterPro" id="IPR036271">
    <property type="entry name" value="Tet_transcr_reg_TetR-rel_C_sf"/>
</dbReference>
<dbReference type="SUPFAM" id="SSF48498">
    <property type="entry name" value="Tetracyclin repressor-like, C-terminal domain"/>
    <property type="match status" value="1"/>
</dbReference>
<reference evidence="6 7" key="1">
    <citation type="submission" date="2013-03" db="EMBL/GenBank/DDBJ databases">
        <title>Salinisphaera dokdonensis CL-ES53 Genome Sequencing.</title>
        <authorList>
            <person name="Li C."/>
            <person name="Lai Q."/>
            <person name="Shao Z."/>
        </authorList>
    </citation>
    <scope>NUCLEOTIDE SEQUENCE [LARGE SCALE GENOMIC DNA]</scope>
    <source>
        <strain evidence="6 7">CL-ES53</strain>
    </source>
</reference>
<evidence type="ECO:0000256" key="3">
    <source>
        <dbReference type="ARBA" id="ARBA00023163"/>
    </source>
</evidence>
<evidence type="ECO:0000256" key="2">
    <source>
        <dbReference type="ARBA" id="ARBA00023125"/>
    </source>
</evidence>
<dbReference type="Gene3D" id="1.10.357.10">
    <property type="entry name" value="Tetracycline Repressor, domain 2"/>
    <property type="match status" value="1"/>
</dbReference>
<evidence type="ECO:0000313" key="7">
    <source>
        <dbReference type="Proteomes" id="UP001460888"/>
    </source>
</evidence>
<evidence type="ECO:0000259" key="5">
    <source>
        <dbReference type="PROSITE" id="PS50977"/>
    </source>
</evidence>
<organism evidence="6 7">
    <name type="scientific">Salinisphaera dokdonensis CL-ES53</name>
    <dbReference type="NCBI Taxonomy" id="1304272"/>
    <lineage>
        <taxon>Bacteria</taxon>
        <taxon>Pseudomonadati</taxon>
        <taxon>Pseudomonadota</taxon>
        <taxon>Gammaproteobacteria</taxon>
        <taxon>Salinisphaerales</taxon>
        <taxon>Salinisphaeraceae</taxon>
        <taxon>Salinisphaera</taxon>
    </lineage>
</organism>
<gene>
    <name evidence="6" type="ORF">SADO_08482</name>
</gene>
<dbReference type="PANTHER" id="PTHR30055:SF240">
    <property type="entry name" value="HTH-TYPE TRANSCRIPTIONAL REGULATOR ACRR"/>
    <property type="match status" value="1"/>
</dbReference>